<sequence>MTGTDAAGRRLRVTASIDVEVTDPAALAQAALRRLDQNDYLDEDRTDALDEVRAAAERDGVRGDVVAALLELVDPYRIVDVNGVEVSGSECDVDEVDGDCHRLLSGSDFATIFPVCGGKPDCEDCASDHLTPRTAAVLWSMAQLLADQAYDDVIWRFRIVRMATPLSRWWRRVAPPRRWSSNRCCGRGPSRRG</sequence>
<comment type="caution">
    <text evidence="1">The sequence shown here is derived from an EMBL/GenBank/DDBJ whole genome shotgun (WGS) entry which is preliminary data.</text>
</comment>
<proteinExistence type="predicted"/>
<keyword evidence="2" id="KW-1185">Reference proteome</keyword>
<protein>
    <submittedName>
        <fullName evidence="1">Uncharacterized protein</fullName>
    </submittedName>
</protein>
<dbReference type="EMBL" id="BAAABU010000024">
    <property type="protein sequence ID" value="GAA0256404.1"/>
    <property type="molecule type" value="Genomic_DNA"/>
</dbReference>
<evidence type="ECO:0000313" key="1">
    <source>
        <dbReference type="EMBL" id="GAA0256404.1"/>
    </source>
</evidence>
<dbReference type="RefSeq" id="WP_343938485.1">
    <property type="nucleotide sequence ID" value="NZ_BAAABU010000024.1"/>
</dbReference>
<reference evidence="2" key="1">
    <citation type="journal article" date="2019" name="Int. J. Syst. Evol. Microbiol.">
        <title>The Global Catalogue of Microorganisms (GCM) 10K type strain sequencing project: providing services to taxonomists for standard genome sequencing and annotation.</title>
        <authorList>
            <consortium name="The Broad Institute Genomics Platform"/>
            <consortium name="The Broad Institute Genome Sequencing Center for Infectious Disease"/>
            <person name="Wu L."/>
            <person name="Ma J."/>
        </authorList>
    </citation>
    <scope>NUCLEOTIDE SEQUENCE [LARGE SCALE GENOMIC DNA]</scope>
    <source>
        <strain evidence="2">JCM 3380</strain>
    </source>
</reference>
<evidence type="ECO:0000313" key="2">
    <source>
        <dbReference type="Proteomes" id="UP001500416"/>
    </source>
</evidence>
<dbReference type="Proteomes" id="UP001500416">
    <property type="component" value="Unassembled WGS sequence"/>
</dbReference>
<organism evidence="1 2">
    <name type="scientific">Saccharothrix mutabilis subsp. mutabilis</name>
    <dbReference type="NCBI Taxonomy" id="66855"/>
    <lineage>
        <taxon>Bacteria</taxon>
        <taxon>Bacillati</taxon>
        <taxon>Actinomycetota</taxon>
        <taxon>Actinomycetes</taxon>
        <taxon>Pseudonocardiales</taxon>
        <taxon>Pseudonocardiaceae</taxon>
        <taxon>Saccharothrix</taxon>
    </lineage>
</organism>
<gene>
    <name evidence="1" type="ORF">GCM10010492_66660</name>
</gene>
<name>A0ABP3E9R6_9PSEU</name>
<accession>A0ABP3E9R6</accession>